<accession>A0A1V3WG63</accession>
<evidence type="ECO:0000313" key="1">
    <source>
        <dbReference type="EMBL" id="OOK65251.1"/>
    </source>
</evidence>
<protein>
    <submittedName>
        <fullName evidence="1">Uncharacterized protein</fullName>
    </submittedName>
</protein>
<name>A0A1V3WG63_MYCKA</name>
<organism evidence="1 2">
    <name type="scientific">Mycobacterium kansasii</name>
    <dbReference type="NCBI Taxonomy" id="1768"/>
    <lineage>
        <taxon>Bacteria</taxon>
        <taxon>Bacillati</taxon>
        <taxon>Actinomycetota</taxon>
        <taxon>Actinomycetes</taxon>
        <taxon>Mycobacteriales</taxon>
        <taxon>Mycobacteriaceae</taxon>
        <taxon>Mycobacterium</taxon>
    </lineage>
</organism>
<comment type="caution">
    <text evidence="1">The sequence shown here is derived from an EMBL/GenBank/DDBJ whole genome shotgun (WGS) entry which is preliminary data.</text>
</comment>
<dbReference type="Proteomes" id="UP000188532">
    <property type="component" value="Unassembled WGS sequence"/>
</dbReference>
<dbReference type="AlphaFoldDB" id="A0A1V3WG63"/>
<gene>
    <name evidence="1" type="ORF">BZL29_7695</name>
</gene>
<dbReference type="EMBL" id="MVBN01000011">
    <property type="protein sequence ID" value="OOK65251.1"/>
    <property type="molecule type" value="Genomic_DNA"/>
</dbReference>
<sequence length="46" mass="5120">MGPMVWTRRLRPVWSPAGGAAALGDANEKTKSTEFRRELVDLEDGF</sequence>
<evidence type="ECO:0000313" key="2">
    <source>
        <dbReference type="Proteomes" id="UP000188532"/>
    </source>
</evidence>
<reference evidence="1 2" key="1">
    <citation type="submission" date="2017-02" db="EMBL/GenBank/DDBJ databases">
        <title>Complete genome sequences of Mycobacterium kansasii strains isolated from rhesus macaques.</title>
        <authorList>
            <person name="Panda A."/>
            <person name="Nagaraj S."/>
            <person name="Zhao X."/>
            <person name="Tettelin H."/>
            <person name="Detolla L.J."/>
        </authorList>
    </citation>
    <scope>NUCLEOTIDE SEQUENCE [LARGE SCALE GENOMIC DNA]</scope>
    <source>
        <strain evidence="1 2">11-3469</strain>
    </source>
</reference>
<proteinExistence type="predicted"/>